<keyword evidence="1" id="KW-1133">Transmembrane helix</keyword>
<keyword evidence="1" id="KW-0472">Membrane</keyword>
<evidence type="ECO:0000256" key="1">
    <source>
        <dbReference type="SAM" id="Phobius"/>
    </source>
</evidence>
<evidence type="ECO:0000313" key="3">
    <source>
        <dbReference type="Proteomes" id="UP000318995"/>
    </source>
</evidence>
<comment type="caution">
    <text evidence="2">The sequence shown here is derived from an EMBL/GenBank/DDBJ whole genome shotgun (WGS) entry which is preliminary data.</text>
</comment>
<protein>
    <submittedName>
        <fullName evidence="2">Uncharacterized protein</fullName>
    </submittedName>
</protein>
<name>A0A5C5VSF2_9BACT</name>
<organism evidence="2 3">
    <name type="scientific">Botrimarina hoheduenensis</name>
    <dbReference type="NCBI Taxonomy" id="2528000"/>
    <lineage>
        <taxon>Bacteria</taxon>
        <taxon>Pseudomonadati</taxon>
        <taxon>Planctomycetota</taxon>
        <taxon>Planctomycetia</taxon>
        <taxon>Pirellulales</taxon>
        <taxon>Lacipirellulaceae</taxon>
        <taxon>Botrimarina</taxon>
    </lineage>
</organism>
<dbReference type="RefSeq" id="WP_146575143.1">
    <property type="nucleotide sequence ID" value="NZ_SJPH01000008.1"/>
</dbReference>
<dbReference type="AlphaFoldDB" id="A0A5C5VSF2"/>
<gene>
    <name evidence="2" type="ORF">Pla111_29310</name>
</gene>
<dbReference type="OrthoDB" id="289744at2"/>
<accession>A0A5C5VSF2</accession>
<keyword evidence="3" id="KW-1185">Reference proteome</keyword>
<evidence type="ECO:0000313" key="2">
    <source>
        <dbReference type="EMBL" id="TWT41554.1"/>
    </source>
</evidence>
<feature type="transmembrane region" description="Helical" evidence="1">
    <location>
        <begin position="34"/>
        <end position="53"/>
    </location>
</feature>
<sequence>MAKALAIFGMVVALLILLVFGLDAAIGVPFGKANTLMSIAFAFCGAVLAYMSWDAFRSA</sequence>
<dbReference type="Proteomes" id="UP000318995">
    <property type="component" value="Unassembled WGS sequence"/>
</dbReference>
<keyword evidence="1" id="KW-0812">Transmembrane</keyword>
<proteinExistence type="predicted"/>
<dbReference type="EMBL" id="SJPH01000008">
    <property type="protein sequence ID" value="TWT41554.1"/>
    <property type="molecule type" value="Genomic_DNA"/>
</dbReference>
<reference evidence="2 3" key="1">
    <citation type="submission" date="2019-02" db="EMBL/GenBank/DDBJ databases">
        <title>Deep-cultivation of Planctomycetes and their phenomic and genomic characterization uncovers novel biology.</title>
        <authorList>
            <person name="Wiegand S."/>
            <person name="Jogler M."/>
            <person name="Boedeker C."/>
            <person name="Pinto D."/>
            <person name="Vollmers J."/>
            <person name="Rivas-Marin E."/>
            <person name="Kohn T."/>
            <person name="Peeters S.H."/>
            <person name="Heuer A."/>
            <person name="Rast P."/>
            <person name="Oberbeckmann S."/>
            <person name="Bunk B."/>
            <person name="Jeske O."/>
            <person name="Meyerdierks A."/>
            <person name="Storesund J.E."/>
            <person name="Kallscheuer N."/>
            <person name="Luecker S."/>
            <person name="Lage O.M."/>
            <person name="Pohl T."/>
            <person name="Merkel B.J."/>
            <person name="Hornburger P."/>
            <person name="Mueller R.-W."/>
            <person name="Bruemmer F."/>
            <person name="Labrenz M."/>
            <person name="Spormann A.M."/>
            <person name="Op Den Camp H."/>
            <person name="Overmann J."/>
            <person name="Amann R."/>
            <person name="Jetten M.S.M."/>
            <person name="Mascher T."/>
            <person name="Medema M.H."/>
            <person name="Devos D.P."/>
            <person name="Kaster A.-K."/>
            <person name="Ovreas L."/>
            <person name="Rohde M."/>
            <person name="Galperin M.Y."/>
            <person name="Jogler C."/>
        </authorList>
    </citation>
    <scope>NUCLEOTIDE SEQUENCE [LARGE SCALE GENOMIC DNA]</scope>
    <source>
        <strain evidence="2 3">Pla111</strain>
    </source>
</reference>